<dbReference type="Gene3D" id="1.10.287.610">
    <property type="entry name" value="Helix hairpin bin"/>
    <property type="match status" value="1"/>
</dbReference>
<dbReference type="GeneID" id="55006887"/>
<evidence type="ECO:0000313" key="2">
    <source>
        <dbReference type="Proteomes" id="UP000273593"/>
    </source>
</evidence>
<protein>
    <submittedName>
        <fullName evidence="1">DNA ligase</fullName>
    </submittedName>
</protein>
<dbReference type="Proteomes" id="UP000273593">
    <property type="component" value="Segment"/>
</dbReference>
<dbReference type="Pfam" id="PF22745">
    <property type="entry name" value="Nlig-Ia"/>
    <property type="match status" value="1"/>
</dbReference>
<dbReference type="SUPFAM" id="SSF56091">
    <property type="entry name" value="DNA ligase/mRNA capping enzyme, catalytic domain"/>
    <property type="match status" value="1"/>
</dbReference>
<keyword evidence="1" id="KW-0436">Ligase</keyword>
<gene>
    <name evidence="1" type="primary">42</name>
    <name evidence="1" type="ORF">PBI_YANG_42</name>
</gene>
<proteinExistence type="predicted"/>
<dbReference type="EMBL" id="MH834629">
    <property type="protein sequence ID" value="AYN59127.1"/>
    <property type="molecule type" value="Genomic_DNA"/>
</dbReference>
<dbReference type="KEGG" id="vg:55006887"/>
<dbReference type="RefSeq" id="YP_009815660.1">
    <property type="nucleotide sequence ID" value="NC_048097.1"/>
</dbReference>
<accession>A0A3G2KJJ4</accession>
<organism evidence="1 2">
    <name type="scientific">Arthrobacter phage Yang</name>
    <dbReference type="NCBI Taxonomy" id="2419970"/>
    <lineage>
        <taxon>Viruses</taxon>
        <taxon>Duplodnaviria</taxon>
        <taxon>Heunggongvirae</taxon>
        <taxon>Uroviricota</taxon>
        <taxon>Caudoviricetes</taxon>
        <taxon>Casidaviridae</taxon>
        <taxon>Yangvirus</taxon>
        <taxon>Yangvirus yang</taxon>
        <taxon>Arthobacter virus Yang</taxon>
    </lineage>
</organism>
<name>A0A3G2KJJ4_9CAUD</name>
<reference evidence="2" key="1">
    <citation type="submission" date="2018-09" db="EMBL/GenBank/DDBJ databases">
        <authorList>
            <person name="Rimple P.A."/>
            <person name="Stoner T.H."/>
            <person name="Garlena R.A."/>
            <person name="Russell D.A."/>
            <person name="Pope W.H."/>
            <person name="Jacobs-Sera D."/>
            <person name="Hatfull G.F."/>
        </authorList>
    </citation>
    <scope>NUCLEOTIDE SEQUENCE [LARGE SCALE GENOMIC DNA]</scope>
</reference>
<sequence>MRDSGVVAALIERRRRQILVHSILYYRLDSSLIPDATYDAWAQELIRLQADHPEVSESVPYHLDAFRNFTSSTGYDLPLDDERANRVARDLLTYHERPKP</sequence>
<evidence type="ECO:0000313" key="1">
    <source>
        <dbReference type="EMBL" id="AYN59127.1"/>
    </source>
</evidence>
<dbReference type="GO" id="GO:0016874">
    <property type="term" value="F:ligase activity"/>
    <property type="evidence" value="ECO:0007669"/>
    <property type="project" value="UniProtKB-KW"/>
</dbReference>
<keyword evidence="2" id="KW-1185">Reference proteome</keyword>